<name>A0A9W8N0U3_9AGAR</name>
<protein>
    <submittedName>
        <fullName evidence="1">Uncharacterized protein</fullName>
    </submittedName>
</protein>
<sequence length="170" mass="19361">MLAIHLRRGDYREACLSLANWNSTIYGWDLLEFLPDNFIPPSGGVLGKNTPENVEVHMTHCWPNERQVLEKKKHNSRNDYVKSTEEVIDILYILTDDQTECLGRVKSLRKSDGWRVIITNHDLVLDQGGKDVDIAVDMEFAIQAAIFVGNGWSSFTSNIVHRRLVKGILP</sequence>
<dbReference type="CDD" id="cd11296">
    <property type="entry name" value="O-FucT_like"/>
    <property type="match status" value="1"/>
</dbReference>
<comment type="caution">
    <text evidence="1">The sequence shown here is derived from an EMBL/GenBank/DDBJ whole genome shotgun (WGS) entry which is preliminary data.</text>
</comment>
<evidence type="ECO:0000313" key="1">
    <source>
        <dbReference type="EMBL" id="KAJ3516697.1"/>
    </source>
</evidence>
<proteinExistence type="predicted"/>
<gene>
    <name evidence="1" type="ORF">NLJ89_g965</name>
</gene>
<dbReference type="Gene3D" id="3.40.50.11350">
    <property type="match status" value="1"/>
</dbReference>
<evidence type="ECO:0000313" key="2">
    <source>
        <dbReference type="Proteomes" id="UP001148786"/>
    </source>
</evidence>
<reference evidence="1" key="1">
    <citation type="submission" date="2022-07" db="EMBL/GenBank/DDBJ databases">
        <title>Genome Sequence of Agrocybe chaxingu.</title>
        <authorList>
            <person name="Buettner E."/>
        </authorList>
    </citation>
    <scope>NUCLEOTIDE SEQUENCE</scope>
    <source>
        <strain evidence="1">MP-N11</strain>
    </source>
</reference>
<dbReference type="OrthoDB" id="2559662at2759"/>
<keyword evidence="2" id="KW-1185">Reference proteome</keyword>
<accession>A0A9W8N0U3</accession>
<organism evidence="1 2">
    <name type="scientific">Agrocybe chaxingu</name>
    <dbReference type="NCBI Taxonomy" id="84603"/>
    <lineage>
        <taxon>Eukaryota</taxon>
        <taxon>Fungi</taxon>
        <taxon>Dikarya</taxon>
        <taxon>Basidiomycota</taxon>
        <taxon>Agaricomycotina</taxon>
        <taxon>Agaricomycetes</taxon>
        <taxon>Agaricomycetidae</taxon>
        <taxon>Agaricales</taxon>
        <taxon>Agaricineae</taxon>
        <taxon>Strophariaceae</taxon>
        <taxon>Agrocybe</taxon>
    </lineage>
</organism>
<dbReference type="Proteomes" id="UP001148786">
    <property type="component" value="Unassembled WGS sequence"/>
</dbReference>
<dbReference type="EMBL" id="JANKHO010000045">
    <property type="protein sequence ID" value="KAJ3516697.1"/>
    <property type="molecule type" value="Genomic_DNA"/>
</dbReference>
<dbReference type="AlphaFoldDB" id="A0A9W8N0U3"/>